<organism evidence="2 3">
    <name type="scientific">Mytilus edulis</name>
    <name type="common">Blue mussel</name>
    <dbReference type="NCBI Taxonomy" id="6550"/>
    <lineage>
        <taxon>Eukaryota</taxon>
        <taxon>Metazoa</taxon>
        <taxon>Spiralia</taxon>
        <taxon>Lophotrochozoa</taxon>
        <taxon>Mollusca</taxon>
        <taxon>Bivalvia</taxon>
        <taxon>Autobranchia</taxon>
        <taxon>Pteriomorphia</taxon>
        <taxon>Mytilida</taxon>
        <taxon>Mytiloidea</taxon>
        <taxon>Mytilidae</taxon>
        <taxon>Mytilinae</taxon>
        <taxon>Mytilus</taxon>
    </lineage>
</organism>
<comment type="caution">
    <text evidence="2">The sequence shown here is derived from an EMBL/GenBank/DDBJ whole genome shotgun (WGS) entry which is preliminary data.</text>
</comment>
<name>A0A8S3SJH4_MYTED</name>
<feature type="compositionally biased region" description="Polar residues" evidence="1">
    <location>
        <begin position="279"/>
        <end position="305"/>
    </location>
</feature>
<dbReference type="OrthoDB" id="6101231at2759"/>
<reference evidence="2" key="1">
    <citation type="submission" date="2021-03" db="EMBL/GenBank/DDBJ databases">
        <authorList>
            <person name="Bekaert M."/>
        </authorList>
    </citation>
    <scope>NUCLEOTIDE SEQUENCE</scope>
</reference>
<dbReference type="Proteomes" id="UP000683360">
    <property type="component" value="Unassembled WGS sequence"/>
</dbReference>
<dbReference type="AlphaFoldDB" id="A0A8S3SJH4"/>
<evidence type="ECO:0000256" key="1">
    <source>
        <dbReference type="SAM" id="MobiDB-lite"/>
    </source>
</evidence>
<keyword evidence="3" id="KW-1185">Reference proteome</keyword>
<feature type="region of interest" description="Disordered" evidence="1">
    <location>
        <begin position="272"/>
        <end position="339"/>
    </location>
</feature>
<protein>
    <submittedName>
        <fullName evidence="2">Uncharacterized protein</fullName>
    </submittedName>
</protein>
<dbReference type="EMBL" id="CAJPWZ010001596">
    <property type="protein sequence ID" value="CAG2218296.1"/>
    <property type="molecule type" value="Genomic_DNA"/>
</dbReference>
<feature type="compositionally biased region" description="Basic and acidic residues" evidence="1">
    <location>
        <begin position="330"/>
        <end position="339"/>
    </location>
</feature>
<proteinExistence type="predicted"/>
<sequence length="339" mass="38253">MRSRQNKEPVNTNFIKFRPFYEYQYNFQSDSDVKDLGKFKVDAKISYTNIEETGAYQEILLKVYTFTFKANHESGPHNATYTVVDTATGIEFRKFKRKKPKVPVMQLWQDLKSNVTCIREEPEEAPLSGHVKVNVHDEAYARIHLGITLEETITVVIPKSATDVYEAIKEVIHAFSIMIKDPKTAITQIGKGALTYQFARSIIDRLFGPRAHKEFPRDTRLSGNGCSGEGFYPSKKKRGSEYWSKGVDLEIEYHEDFETIAEGCILCLGEEDPAEDTSPEITSKVDQPSDLSSSDNPGSEVSSIKSDPGGMYNKFESSGVRKKRSLFGGSDKKSMSSQY</sequence>
<gene>
    <name evidence="2" type="ORF">MEDL_31920</name>
</gene>
<evidence type="ECO:0000313" key="2">
    <source>
        <dbReference type="EMBL" id="CAG2218296.1"/>
    </source>
</evidence>
<evidence type="ECO:0000313" key="3">
    <source>
        <dbReference type="Proteomes" id="UP000683360"/>
    </source>
</evidence>
<accession>A0A8S3SJH4</accession>